<dbReference type="EMBL" id="FOBF01000014">
    <property type="protein sequence ID" value="SEM53953.1"/>
    <property type="molecule type" value="Genomic_DNA"/>
</dbReference>
<dbReference type="InterPro" id="IPR004360">
    <property type="entry name" value="Glyas_Fos-R_dOase_dom"/>
</dbReference>
<dbReference type="CDD" id="cd06587">
    <property type="entry name" value="VOC"/>
    <property type="match status" value="1"/>
</dbReference>
<dbReference type="InterPro" id="IPR018146">
    <property type="entry name" value="Glyoxalase_1_CS"/>
</dbReference>
<dbReference type="Proteomes" id="UP000198953">
    <property type="component" value="Unassembled WGS sequence"/>
</dbReference>
<dbReference type="PROSITE" id="PS00934">
    <property type="entry name" value="GLYOXALASE_I_1"/>
    <property type="match status" value="1"/>
</dbReference>
<dbReference type="PROSITE" id="PS51819">
    <property type="entry name" value="VOC"/>
    <property type="match status" value="1"/>
</dbReference>
<dbReference type="InterPro" id="IPR029068">
    <property type="entry name" value="Glyas_Bleomycin-R_OHBP_Dase"/>
</dbReference>
<dbReference type="InterPro" id="IPR051332">
    <property type="entry name" value="Fosfomycin_Res_Enzymes"/>
</dbReference>
<name>A0A1H7Z6Z0_9ACTN</name>
<gene>
    <name evidence="3" type="ORF">SAMN05660976_05421</name>
</gene>
<dbReference type="Pfam" id="PF00903">
    <property type="entry name" value="Glyoxalase"/>
    <property type="match status" value="1"/>
</dbReference>
<sequence>MAFKTGHIGLNVTDLDRSKAFYGRVFGFTVLGESREDGRRYAFLGQDGTLVLTLWEQSRGAFATGLPGLHHLSFQVADLAAVRAAETVVKELGARVHHDGVVPHREGAASGGLFFEDPDGIRLEIFAPDAAGDRPAPSGSAPTCGFF</sequence>
<dbReference type="PANTHER" id="PTHR36113:SF1">
    <property type="entry name" value="GLYOXALASE_BLEOMYCIN RESISTANCE PROTEIN_DIOXYGENASE"/>
    <property type="match status" value="1"/>
</dbReference>
<proteinExistence type="predicted"/>
<dbReference type="SUPFAM" id="SSF54593">
    <property type="entry name" value="Glyoxalase/Bleomycin resistance protein/Dihydroxybiphenyl dioxygenase"/>
    <property type="match status" value="1"/>
</dbReference>
<organism evidence="3 4">
    <name type="scientific">Nonomuraea pusilla</name>
    <dbReference type="NCBI Taxonomy" id="46177"/>
    <lineage>
        <taxon>Bacteria</taxon>
        <taxon>Bacillati</taxon>
        <taxon>Actinomycetota</taxon>
        <taxon>Actinomycetes</taxon>
        <taxon>Streptosporangiales</taxon>
        <taxon>Streptosporangiaceae</taxon>
        <taxon>Nonomuraea</taxon>
    </lineage>
</organism>
<keyword evidence="3" id="KW-0560">Oxidoreductase</keyword>
<dbReference type="Gene3D" id="3.10.180.10">
    <property type="entry name" value="2,3-Dihydroxybiphenyl 1,2-Dioxygenase, domain 1"/>
    <property type="match status" value="1"/>
</dbReference>
<dbReference type="PANTHER" id="PTHR36113">
    <property type="entry name" value="LYASE, PUTATIVE-RELATED-RELATED"/>
    <property type="match status" value="1"/>
</dbReference>
<dbReference type="InterPro" id="IPR037523">
    <property type="entry name" value="VOC_core"/>
</dbReference>
<evidence type="ECO:0000259" key="2">
    <source>
        <dbReference type="PROSITE" id="PS51819"/>
    </source>
</evidence>
<dbReference type="RefSeq" id="WP_055506213.1">
    <property type="nucleotide sequence ID" value="NZ_BBZG01000003.1"/>
</dbReference>
<evidence type="ECO:0000313" key="4">
    <source>
        <dbReference type="Proteomes" id="UP000198953"/>
    </source>
</evidence>
<dbReference type="GO" id="GO:0046872">
    <property type="term" value="F:metal ion binding"/>
    <property type="evidence" value="ECO:0007669"/>
    <property type="project" value="UniProtKB-KW"/>
</dbReference>
<accession>A0A1H7Z6Z0</accession>
<dbReference type="OrthoDB" id="115162at2"/>
<dbReference type="GO" id="GO:0051213">
    <property type="term" value="F:dioxygenase activity"/>
    <property type="evidence" value="ECO:0007669"/>
    <property type="project" value="UniProtKB-KW"/>
</dbReference>
<keyword evidence="3" id="KW-0223">Dioxygenase</keyword>
<reference evidence="3 4" key="1">
    <citation type="submission" date="2016-10" db="EMBL/GenBank/DDBJ databases">
        <authorList>
            <person name="de Groot N.N."/>
        </authorList>
    </citation>
    <scope>NUCLEOTIDE SEQUENCE [LARGE SCALE GENOMIC DNA]</scope>
    <source>
        <strain evidence="3 4">DSM 43357</strain>
    </source>
</reference>
<evidence type="ECO:0000256" key="1">
    <source>
        <dbReference type="ARBA" id="ARBA00022723"/>
    </source>
</evidence>
<keyword evidence="4" id="KW-1185">Reference proteome</keyword>
<keyword evidence="1" id="KW-0479">Metal-binding</keyword>
<dbReference type="STRING" id="46177.SAMN05660976_05421"/>
<evidence type="ECO:0000313" key="3">
    <source>
        <dbReference type="EMBL" id="SEM53953.1"/>
    </source>
</evidence>
<dbReference type="GO" id="GO:0004462">
    <property type="term" value="F:lactoylglutathione lyase activity"/>
    <property type="evidence" value="ECO:0007669"/>
    <property type="project" value="InterPro"/>
</dbReference>
<protein>
    <submittedName>
        <fullName evidence="3">Glyoxalase/Bleomycin resistance protein/Dioxygenase superfamily protein</fullName>
    </submittedName>
</protein>
<feature type="domain" description="VOC" evidence="2">
    <location>
        <begin position="4"/>
        <end position="128"/>
    </location>
</feature>
<dbReference type="AlphaFoldDB" id="A0A1H7Z6Z0"/>